<proteinExistence type="predicted"/>
<evidence type="ECO:0000313" key="1">
    <source>
        <dbReference type="EnsemblMetazoa" id="Aqu2.1.36878_001"/>
    </source>
</evidence>
<protein>
    <recommendedName>
        <fullName evidence="2">Replication protein A OB domain-containing protein</fullName>
    </recommendedName>
</protein>
<dbReference type="InParanoid" id="A0A1X7VA58"/>
<dbReference type="AlphaFoldDB" id="A0A1X7VA58"/>
<sequence>MASPPTAMTRESNSNLSTPVKYSAAEYDINEIQIDDNAILHGLITELSPITVRTGNCKYFSGMMTDGIKVVRFISSQPSMRPSFKKRRQQESPIAIAGCHIEANKFEFSLEVRAGKHATISQPQKTKKLKVDDITSEGSFITIYQLICTAINQSITVPGKIVNVNVSANVTTKTGTKLKKQDCALQDTSRICRVVLWEDVDKIKKGQCYKLINTLVRQYDGANYLSISHITKIETIESIELVSDNEELQEICEAMPIAEGKISAVLNTDEYQVCITCTGNVNSIKDHIRQCIVSCYS</sequence>
<dbReference type="InterPro" id="IPR012340">
    <property type="entry name" value="NA-bd_OB-fold"/>
</dbReference>
<dbReference type="EnsemblMetazoa" id="Aqu2.1.36878_001">
    <property type="protein sequence ID" value="Aqu2.1.36878_001"/>
    <property type="gene ID" value="Aqu2.1.36878"/>
</dbReference>
<dbReference type="Gene3D" id="2.40.50.140">
    <property type="entry name" value="Nucleic acid-binding proteins"/>
    <property type="match status" value="1"/>
</dbReference>
<organism evidence="1">
    <name type="scientific">Amphimedon queenslandica</name>
    <name type="common">Sponge</name>
    <dbReference type="NCBI Taxonomy" id="400682"/>
    <lineage>
        <taxon>Eukaryota</taxon>
        <taxon>Metazoa</taxon>
        <taxon>Porifera</taxon>
        <taxon>Demospongiae</taxon>
        <taxon>Heteroscleromorpha</taxon>
        <taxon>Haplosclerida</taxon>
        <taxon>Niphatidae</taxon>
        <taxon>Amphimedon</taxon>
    </lineage>
</organism>
<accession>A0A1X7VA58</accession>
<evidence type="ECO:0008006" key="2">
    <source>
        <dbReference type="Google" id="ProtNLM"/>
    </source>
</evidence>
<dbReference type="SUPFAM" id="SSF50249">
    <property type="entry name" value="Nucleic acid-binding proteins"/>
    <property type="match status" value="1"/>
</dbReference>
<name>A0A1X7VA58_AMPQE</name>
<reference evidence="1" key="1">
    <citation type="submission" date="2017-05" db="UniProtKB">
        <authorList>
            <consortium name="EnsemblMetazoa"/>
        </authorList>
    </citation>
    <scope>IDENTIFICATION</scope>
</reference>